<dbReference type="RefSeq" id="WP_054536015.1">
    <property type="nucleotide sequence ID" value="NZ_LGKP01000026.1"/>
</dbReference>
<evidence type="ECO:0000313" key="1">
    <source>
        <dbReference type="EMBL" id="KPL84935.1"/>
    </source>
</evidence>
<proteinExistence type="predicted"/>
<name>A0A0P6XXK0_9CHLR</name>
<dbReference type="EMBL" id="LGKP01000026">
    <property type="protein sequence ID" value="KPL84935.1"/>
    <property type="molecule type" value="Genomic_DNA"/>
</dbReference>
<dbReference type="Gene3D" id="2.40.128.480">
    <property type="entry name" value="Rhodococcus equi virulence-associated protein"/>
    <property type="match status" value="1"/>
</dbReference>
<accession>A0A0P6XXK0</accession>
<comment type="caution">
    <text evidence="1">The sequence shown here is derived from an EMBL/GenBank/DDBJ whole genome shotgun (WGS) entry which is preliminary data.</text>
</comment>
<protein>
    <submittedName>
        <fullName evidence="1">Uncharacterized protein</fullName>
    </submittedName>
</protein>
<dbReference type="Proteomes" id="UP000050277">
    <property type="component" value="Unassembled WGS sequence"/>
</dbReference>
<evidence type="ECO:0000313" key="2">
    <source>
        <dbReference type="Proteomes" id="UP000050277"/>
    </source>
</evidence>
<reference evidence="1 2" key="1">
    <citation type="submission" date="2015-07" db="EMBL/GenBank/DDBJ databases">
        <title>Whole genome sequence of Herpetosiphon geysericola DSM 7119.</title>
        <authorList>
            <person name="Hemp J."/>
            <person name="Ward L.M."/>
            <person name="Pace L.A."/>
            <person name="Fischer W.W."/>
        </authorList>
    </citation>
    <scope>NUCLEOTIDE SEQUENCE [LARGE SCALE GENOMIC DNA]</scope>
    <source>
        <strain evidence="1 2">DSM 7119</strain>
    </source>
</reference>
<organism evidence="1 2">
    <name type="scientific">Herpetosiphon geysericola</name>
    <dbReference type="NCBI Taxonomy" id="70996"/>
    <lineage>
        <taxon>Bacteria</taxon>
        <taxon>Bacillati</taxon>
        <taxon>Chloroflexota</taxon>
        <taxon>Chloroflexia</taxon>
        <taxon>Herpetosiphonales</taxon>
        <taxon>Herpetosiphonaceae</taxon>
        <taxon>Herpetosiphon</taxon>
    </lineage>
</organism>
<sequence length="155" mass="16050">MATEQQIDYNSIAQAQYDATVESLKQAFPDADKNASNQLTAAATSTATGTATFATAFIYGTCECILTFDNNQKIRFYGTMWGIGLGGGTSAGGYVGVPIDQLVGDCSFQVTVVSGVGGAVTIQFWRGNNYLGNFTGAALAVAASVTGGSGTWKKQ</sequence>
<dbReference type="AlphaFoldDB" id="A0A0P6XXK0"/>
<dbReference type="OrthoDB" id="9835499at2"/>
<gene>
    <name evidence="1" type="ORF">SE18_18855</name>
</gene>
<dbReference type="InterPro" id="IPR038625">
    <property type="entry name" value="R_equi_Vir_sf"/>
</dbReference>
<keyword evidence="2" id="KW-1185">Reference proteome</keyword>